<organism evidence="3 4">
    <name type="scientific">Caulobacter vibrioides (strain ATCC 19089 / CIP 103742 / CB 15)</name>
    <name type="common">Caulobacter crescentus</name>
    <dbReference type="NCBI Taxonomy" id="190650"/>
    <lineage>
        <taxon>Bacteria</taxon>
        <taxon>Pseudomonadati</taxon>
        <taxon>Pseudomonadota</taxon>
        <taxon>Alphaproteobacteria</taxon>
        <taxon>Caulobacterales</taxon>
        <taxon>Caulobacteraceae</taxon>
        <taxon>Caulobacter</taxon>
    </lineage>
</organism>
<evidence type="ECO:0000313" key="4">
    <source>
        <dbReference type="Proteomes" id="UP000001816"/>
    </source>
</evidence>
<keyword evidence="2" id="KW-1133">Transmembrane helix</keyword>
<keyword evidence="4" id="KW-1185">Reference proteome</keyword>
<dbReference type="BioCyc" id="CAULO:CC3360-MONOMER"/>
<proteinExistence type="predicted"/>
<dbReference type="AlphaFoldDB" id="Q9A346"/>
<dbReference type="Proteomes" id="UP000001816">
    <property type="component" value="Chromosome"/>
</dbReference>
<dbReference type="PIR" id="F87665">
    <property type="entry name" value="F87665"/>
</dbReference>
<evidence type="ECO:0000313" key="3">
    <source>
        <dbReference type="EMBL" id="AAK25322.1"/>
    </source>
</evidence>
<evidence type="ECO:0000256" key="2">
    <source>
        <dbReference type="SAM" id="Phobius"/>
    </source>
</evidence>
<feature type="compositionally biased region" description="Basic and acidic residues" evidence="1">
    <location>
        <begin position="218"/>
        <end position="239"/>
    </location>
</feature>
<sequence>MLGGRPWLGLAWLGLALLGGRRLAGIDPEALAVAVEGGHFRRHVKAQQDLEIPAADLGVSAGDGDLLDRLARIDAILAGGEADGEIEVFLGDDRLIALGHRHPVAIDVLVALGLRATAQLEQRLDADLDRLVALIGAARGQALDLAGEAGLGGRFLAVLELDIAAGVVEHLHIGAGTCVAQLRQRGLGLVPLFVTLALLGRVVFAAALVAARLGVDGRRRGRGDRDGHQGAESERESAAHETSVPDTRAKRGHSAPPASCSLIKAYA</sequence>
<feature type="transmembrane region" description="Helical" evidence="2">
    <location>
        <begin position="189"/>
        <end position="215"/>
    </location>
</feature>
<name>Q9A346_CAUVC</name>
<dbReference type="EnsemblBacteria" id="AAK25322">
    <property type="protein sequence ID" value="AAK25322"/>
    <property type="gene ID" value="CC_3360"/>
</dbReference>
<dbReference type="EMBL" id="AE005673">
    <property type="protein sequence ID" value="AAK25322.1"/>
    <property type="molecule type" value="Genomic_DNA"/>
</dbReference>
<dbReference type="HOGENOM" id="CLU_1040883_0_0_5"/>
<dbReference type="KEGG" id="ccr:CC_3360"/>
<accession>Q9A346</accession>
<keyword evidence="2" id="KW-0472">Membrane</keyword>
<feature type="region of interest" description="Disordered" evidence="1">
    <location>
        <begin position="218"/>
        <end position="267"/>
    </location>
</feature>
<evidence type="ECO:0000256" key="1">
    <source>
        <dbReference type="SAM" id="MobiDB-lite"/>
    </source>
</evidence>
<dbReference type="STRING" id="190650.CC_3360"/>
<keyword evidence="2" id="KW-0812">Transmembrane</keyword>
<gene>
    <name evidence="3" type="ordered locus">CC_3360</name>
</gene>
<reference evidence="3 4" key="1">
    <citation type="journal article" date="2001" name="Proc. Natl. Acad. Sci. U.S.A.">
        <title>Complete genome sequence of Caulobacter crescentus.</title>
        <authorList>
            <person name="Nierman W.C."/>
            <person name="Feldblyum T.V."/>
            <person name="Laub M.T."/>
            <person name="Paulsen I.T."/>
            <person name="Nelson K.E."/>
            <person name="Eisen J.A."/>
            <person name="Heidelberg J.F."/>
            <person name="Alley M.R."/>
            <person name="Ohta N."/>
            <person name="Maddock J.R."/>
            <person name="Potocka I."/>
            <person name="Nelson W.C."/>
            <person name="Newton A."/>
            <person name="Stephens C."/>
            <person name="Phadke N.D."/>
            <person name="Ely B."/>
            <person name="DeBoy R.T."/>
            <person name="Dodson R.J."/>
            <person name="Durkin A.S."/>
            <person name="Gwinn M.L."/>
            <person name="Haft D.H."/>
            <person name="Kolonay J.F."/>
            <person name="Smit J."/>
            <person name="Craven M.B."/>
            <person name="Khouri H."/>
            <person name="Shetty J."/>
            <person name="Berry K."/>
            <person name="Utterback T."/>
            <person name="Tran K."/>
            <person name="Wolf A."/>
            <person name="Vamathevan J."/>
            <person name="Ermolaeva M."/>
            <person name="White O."/>
            <person name="Salzberg S.L."/>
            <person name="Venter J.C."/>
            <person name="Shapiro L."/>
            <person name="Fraser C.M."/>
        </authorList>
    </citation>
    <scope>NUCLEOTIDE SEQUENCE [LARGE SCALE GENOMIC DNA]</scope>
    <source>
        <strain evidence="4">ATCC 19089 / CB15</strain>
    </source>
</reference>
<dbReference type="SMR" id="Q9A346"/>
<protein>
    <submittedName>
        <fullName evidence="3">Uncharacterized protein</fullName>
    </submittedName>
</protein>